<sequence>MGYRSRGSAGLKRNGGRAGASAFDDDGTEADAVGTKLELARAYIDIGDVDGARGMLEEVCQEGTEAQQAQARELLDGLR</sequence>
<evidence type="ECO:0000313" key="2">
    <source>
        <dbReference type="EMBL" id="TXK62024.1"/>
    </source>
</evidence>
<dbReference type="OrthoDB" id="5298707at2"/>
<dbReference type="EMBL" id="VRTS01000006">
    <property type="protein sequence ID" value="TXK62024.1"/>
    <property type="molecule type" value="Genomic_DNA"/>
</dbReference>
<feature type="region of interest" description="Disordered" evidence="1">
    <location>
        <begin position="1"/>
        <end position="28"/>
    </location>
</feature>
<reference evidence="2 3" key="1">
    <citation type="submission" date="2019-08" db="EMBL/GenBank/DDBJ databases">
        <authorList>
            <person name="Karlyshev A.V."/>
        </authorList>
    </citation>
    <scope>NUCLEOTIDE SEQUENCE [LARGE SCALE GENOMIC DNA]</scope>
    <source>
        <strain evidence="2 3">Alg18-2.2</strain>
    </source>
</reference>
<dbReference type="InterPro" id="IPR020011">
    <property type="entry name" value="FimV_C"/>
</dbReference>
<dbReference type="AlphaFoldDB" id="A0A5C8KPF9"/>
<comment type="caution">
    <text evidence="2">The sequence shown here is derived from an EMBL/GenBank/DDBJ whole genome shotgun (WGS) entry which is preliminary data.</text>
</comment>
<protein>
    <recommendedName>
        <fullName evidence="4">Tetratricopeptide repeat protein</fullName>
    </recommendedName>
</protein>
<dbReference type="Gene3D" id="1.20.58.2200">
    <property type="match status" value="1"/>
</dbReference>
<dbReference type="Proteomes" id="UP000321248">
    <property type="component" value="Unassembled WGS sequence"/>
</dbReference>
<accession>A0A5C8KPF9</accession>
<keyword evidence="3" id="KW-1185">Reference proteome</keyword>
<evidence type="ECO:0000256" key="1">
    <source>
        <dbReference type="SAM" id="MobiDB-lite"/>
    </source>
</evidence>
<gene>
    <name evidence="2" type="ORF">FU658_09205</name>
</gene>
<evidence type="ECO:0008006" key="4">
    <source>
        <dbReference type="Google" id="ProtNLM"/>
    </source>
</evidence>
<evidence type="ECO:0000313" key="3">
    <source>
        <dbReference type="Proteomes" id="UP000321248"/>
    </source>
</evidence>
<dbReference type="NCBIfam" id="TIGR03504">
    <property type="entry name" value="FimV_Cterm"/>
    <property type="match status" value="1"/>
</dbReference>
<dbReference type="InterPro" id="IPR038440">
    <property type="entry name" value="FimV_C_sf"/>
</dbReference>
<name>A0A5C8KPF9_9GAMM</name>
<organism evidence="2 3">
    <name type="scientific">Alkalisalibacterium limincola</name>
    <dbReference type="NCBI Taxonomy" id="2699169"/>
    <lineage>
        <taxon>Bacteria</taxon>
        <taxon>Pseudomonadati</taxon>
        <taxon>Pseudomonadota</taxon>
        <taxon>Gammaproteobacteria</taxon>
        <taxon>Lysobacterales</taxon>
        <taxon>Lysobacteraceae</taxon>
        <taxon>Alkalisalibacterium</taxon>
    </lineage>
</organism>
<proteinExistence type="predicted"/>